<reference evidence="1 2" key="1">
    <citation type="journal article" date="2015" name="Genome Announc.">
        <title>Expanding the biotechnology potential of lactobacilli through comparative genomics of 213 strains and associated genera.</title>
        <authorList>
            <person name="Sun Z."/>
            <person name="Harris H.M."/>
            <person name="McCann A."/>
            <person name="Guo C."/>
            <person name="Argimon S."/>
            <person name="Zhang W."/>
            <person name="Yang X."/>
            <person name="Jeffery I.B."/>
            <person name="Cooney J.C."/>
            <person name="Kagawa T.F."/>
            <person name="Liu W."/>
            <person name="Song Y."/>
            <person name="Salvetti E."/>
            <person name="Wrobel A."/>
            <person name="Rasinkangas P."/>
            <person name="Parkhill J."/>
            <person name="Rea M.C."/>
            <person name="O'Sullivan O."/>
            <person name="Ritari J."/>
            <person name="Douillard F.P."/>
            <person name="Paul Ross R."/>
            <person name="Yang R."/>
            <person name="Briner A.E."/>
            <person name="Felis G.E."/>
            <person name="de Vos W.M."/>
            <person name="Barrangou R."/>
            <person name="Klaenhammer T.R."/>
            <person name="Caufield P.W."/>
            <person name="Cui Y."/>
            <person name="Zhang H."/>
            <person name="O'Toole P.W."/>
        </authorList>
    </citation>
    <scope>NUCLEOTIDE SEQUENCE [LARGE SCALE GENOMIC DNA]</scope>
    <source>
        <strain evidence="1 2">DSM 22697</strain>
    </source>
</reference>
<proteinExistence type="predicted"/>
<dbReference type="AlphaFoldDB" id="A0A0R2F0A4"/>
<sequence length="145" mass="16056">MLHLNCKLGFFKYYAIDADKNQQPSENITIKRCLINDIGRLISYNRGDKSVMQNGSYMRTLTFDSCVIDHVSAPSVIHGNGTALTVTFTHVQFGHNEATQLLQLDSSVAVILEDVTFLEPTMIKQGTDTCSLCGHVTRMVLSDNG</sequence>
<evidence type="ECO:0000313" key="1">
    <source>
        <dbReference type="EMBL" id="KRN18140.1"/>
    </source>
</evidence>
<accession>A0A0R2F0A4</accession>
<evidence type="ECO:0000313" key="2">
    <source>
        <dbReference type="Proteomes" id="UP000050865"/>
    </source>
</evidence>
<gene>
    <name evidence="1" type="ORF">FC75_GL000831</name>
</gene>
<organism evidence="1 2">
    <name type="scientific">Lacticaseibacillus camelliae DSM 22697 = JCM 13995</name>
    <dbReference type="NCBI Taxonomy" id="1423730"/>
    <lineage>
        <taxon>Bacteria</taxon>
        <taxon>Bacillati</taxon>
        <taxon>Bacillota</taxon>
        <taxon>Bacilli</taxon>
        <taxon>Lactobacillales</taxon>
        <taxon>Lactobacillaceae</taxon>
        <taxon>Lacticaseibacillus</taxon>
    </lineage>
</organism>
<protein>
    <submittedName>
        <fullName evidence="1">Uncharacterized protein</fullName>
    </submittedName>
</protein>
<dbReference type="Proteomes" id="UP000050865">
    <property type="component" value="Unassembled WGS sequence"/>
</dbReference>
<dbReference type="SUPFAM" id="SSF51126">
    <property type="entry name" value="Pectin lyase-like"/>
    <property type="match status" value="1"/>
</dbReference>
<dbReference type="InterPro" id="IPR011050">
    <property type="entry name" value="Pectin_lyase_fold/virulence"/>
</dbReference>
<comment type="caution">
    <text evidence="1">The sequence shown here is derived from an EMBL/GenBank/DDBJ whole genome shotgun (WGS) entry which is preliminary data.</text>
</comment>
<keyword evidence="2" id="KW-1185">Reference proteome</keyword>
<name>A0A0R2F0A4_9LACO</name>
<dbReference type="EMBL" id="AYZJ01000098">
    <property type="protein sequence ID" value="KRN18140.1"/>
    <property type="molecule type" value="Genomic_DNA"/>
</dbReference>
<dbReference type="PATRIC" id="fig|1423730.4.peg.877"/>